<dbReference type="InterPro" id="IPR000719">
    <property type="entry name" value="Prot_kinase_dom"/>
</dbReference>
<organism evidence="3 4">
    <name type="scientific">Tulasnella calospora MUT 4182</name>
    <dbReference type="NCBI Taxonomy" id="1051891"/>
    <lineage>
        <taxon>Eukaryota</taxon>
        <taxon>Fungi</taxon>
        <taxon>Dikarya</taxon>
        <taxon>Basidiomycota</taxon>
        <taxon>Agaricomycotina</taxon>
        <taxon>Agaricomycetes</taxon>
        <taxon>Cantharellales</taxon>
        <taxon>Tulasnellaceae</taxon>
        <taxon>Tulasnella</taxon>
    </lineage>
</organism>
<protein>
    <recommendedName>
        <fullName evidence="2">Protein kinase domain-containing protein</fullName>
    </recommendedName>
</protein>
<dbReference type="InterPro" id="IPR011009">
    <property type="entry name" value="Kinase-like_dom_sf"/>
</dbReference>
<dbReference type="PANTHER" id="PTHR10098">
    <property type="entry name" value="RAPSYN-RELATED"/>
    <property type="match status" value="1"/>
</dbReference>
<accession>A0A0C3KYC3</accession>
<dbReference type="Pfam" id="PF00069">
    <property type="entry name" value="Pkinase"/>
    <property type="match status" value="1"/>
</dbReference>
<dbReference type="STRING" id="1051891.A0A0C3KYC3"/>
<dbReference type="GO" id="GO:0005524">
    <property type="term" value="F:ATP binding"/>
    <property type="evidence" value="ECO:0007669"/>
    <property type="project" value="InterPro"/>
</dbReference>
<evidence type="ECO:0000313" key="3">
    <source>
        <dbReference type="EMBL" id="KIO26363.1"/>
    </source>
</evidence>
<evidence type="ECO:0000259" key="2">
    <source>
        <dbReference type="PROSITE" id="PS50011"/>
    </source>
</evidence>
<reference evidence="3 4" key="1">
    <citation type="submission" date="2014-04" db="EMBL/GenBank/DDBJ databases">
        <authorList>
            <consortium name="DOE Joint Genome Institute"/>
            <person name="Kuo A."/>
            <person name="Girlanda M."/>
            <person name="Perotto S."/>
            <person name="Kohler A."/>
            <person name="Nagy L.G."/>
            <person name="Floudas D."/>
            <person name="Copeland A."/>
            <person name="Barry K.W."/>
            <person name="Cichocki N."/>
            <person name="Veneault-Fourrey C."/>
            <person name="LaButti K."/>
            <person name="Lindquist E.A."/>
            <person name="Lipzen A."/>
            <person name="Lundell T."/>
            <person name="Morin E."/>
            <person name="Murat C."/>
            <person name="Sun H."/>
            <person name="Tunlid A."/>
            <person name="Henrissat B."/>
            <person name="Grigoriev I.V."/>
            <person name="Hibbett D.S."/>
            <person name="Martin F."/>
            <person name="Nordberg H.P."/>
            <person name="Cantor M.N."/>
            <person name="Hua S.X."/>
        </authorList>
    </citation>
    <scope>NUCLEOTIDE SEQUENCE [LARGE SCALE GENOMIC DNA]</scope>
    <source>
        <strain evidence="3 4">MUT 4182</strain>
    </source>
</reference>
<feature type="region of interest" description="Disordered" evidence="1">
    <location>
        <begin position="1"/>
        <end position="26"/>
    </location>
</feature>
<dbReference type="EMBL" id="KN823025">
    <property type="protein sequence ID" value="KIO26363.1"/>
    <property type="molecule type" value="Genomic_DNA"/>
</dbReference>
<dbReference type="Pfam" id="PF13424">
    <property type="entry name" value="TPR_12"/>
    <property type="match status" value="3"/>
</dbReference>
<sequence length="719" mass="79093">MPDEESDVQVETTGSSEDVKGGEAPTVEERKLAVKEILAKRANLRIDPGLIKLNAAGVLGKGGKGDVSLAILKRDASAPEEVVAVKQLRPESETDEEKFSKAFAHEVDLLADLSHPNIVQMIGFIEDLDGDKAWVIFPWEANGNVREFLASGEWEIPERISLIHSRVSSTCTPVSLRFVMATLNRRLNILVSSTYRATITDFGSARFRRKPSEVRHGATAPIPTVEEYATSAPINLATTGNQLTLTGPAWSLRWAAPEILLEDDVDLPSDIWAAGWVAWEIMTNKVPFADTNSPGVITLKVVQGELPSIREDTDLSQIIKLGSLLMDCWSFDPKTRPTASECFLKIWFIPYIIPSGDRRTSKVRSTALLLQMAAIHSHQGRNESATSLFQQALAIAQPAGDKRPTAEAFRGLANIHLARSKYFEAEESFTKARDISTELNDDLGIEDALRGLGEIYRLTDRLPEAEQSFLKAKEICSRIGDPIGENNALRGLGDIYRSQGRYAEAEGSYTQSKGICTRIGDYVGLANALSGLGNAYRLTERYTEAERSFLQARDACARTGDDLTEATVLRGLGNISDAQTKYAEAVGWFTQAEAISARIGDHLGRAHSLRGLGTVYLGQEKYEESEKSFVQAGEVYVRLGNKTGRANVLFGLGNLRREQARYSEALVLYAEARDIYAFLDKTEDRQAASNFVDAMSKELERLSPTLLHNNTDSTSPVQS</sequence>
<dbReference type="AlphaFoldDB" id="A0A0C3KYC3"/>
<dbReference type="Gene3D" id="3.30.200.20">
    <property type="entry name" value="Phosphorylase Kinase, domain 1"/>
    <property type="match status" value="1"/>
</dbReference>
<dbReference type="Gene3D" id="1.10.510.10">
    <property type="entry name" value="Transferase(Phosphotransferase) domain 1"/>
    <property type="match status" value="1"/>
</dbReference>
<evidence type="ECO:0000313" key="4">
    <source>
        <dbReference type="Proteomes" id="UP000054248"/>
    </source>
</evidence>
<dbReference type="SUPFAM" id="SSF48452">
    <property type="entry name" value="TPR-like"/>
    <property type="match status" value="2"/>
</dbReference>
<reference evidence="4" key="2">
    <citation type="submission" date="2015-01" db="EMBL/GenBank/DDBJ databases">
        <title>Evolutionary Origins and Diversification of the Mycorrhizal Mutualists.</title>
        <authorList>
            <consortium name="DOE Joint Genome Institute"/>
            <consortium name="Mycorrhizal Genomics Consortium"/>
            <person name="Kohler A."/>
            <person name="Kuo A."/>
            <person name="Nagy L.G."/>
            <person name="Floudas D."/>
            <person name="Copeland A."/>
            <person name="Barry K.W."/>
            <person name="Cichocki N."/>
            <person name="Veneault-Fourrey C."/>
            <person name="LaButti K."/>
            <person name="Lindquist E.A."/>
            <person name="Lipzen A."/>
            <person name="Lundell T."/>
            <person name="Morin E."/>
            <person name="Murat C."/>
            <person name="Riley R."/>
            <person name="Ohm R."/>
            <person name="Sun H."/>
            <person name="Tunlid A."/>
            <person name="Henrissat B."/>
            <person name="Grigoriev I.V."/>
            <person name="Hibbett D.S."/>
            <person name="Martin F."/>
        </authorList>
    </citation>
    <scope>NUCLEOTIDE SEQUENCE [LARGE SCALE GENOMIC DNA]</scope>
    <source>
        <strain evidence="4">MUT 4182</strain>
    </source>
</reference>
<feature type="domain" description="Protein kinase" evidence="2">
    <location>
        <begin position="53"/>
        <end position="348"/>
    </location>
</feature>
<dbReference type="GO" id="GO:0004672">
    <property type="term" value="F:protein kinase activity"/>
    <property type="evidence" value="ECO:0007669"/>
    <property type="project" value="InterPro"/>
</dbReference>
<dbReference type="PANTHER" id="PTHR10098:SF108">
    <property type="entry name" value="TETRATRICOPEPTIDE REPEAT PROTEIN 28"/>
    <property type="match status" value="1"/>
</dbReference>
<dbReference type="OrthoDB" id="2143247at2759"/>
<evidence type="ECO:0000256" key="1">
    <source>
        <dbReference type="SAM" id="MobiDB-lite"/>
    </source>
</evidence>
<feature type="compositionally biased region" description="Basic and acidic residues" evidence="1">
    <location>
        <begin position="17"/>
        <end position="26"/>
    </location>
</feature>
<dbReference type="InterPro" id="IPR019734">
    <property type="entry name" value="TPR_rpt"/>
</dbReference>
<dbReference type="HOGENOM" id="CLU_000288_7_37_1"/>
<gene>
    <name evidence="3" type="ORF">M407DRAFT_24329</name>
</gene>
<dbReference type="SUPFAM" id="SSF56112">
    <property type="entry name" value="Protein kinase-like (PK-like)"/>
    <property type="match status" value="1"/>
</dbReference>
<dbReference type="Proteomes" id="UP000054248">
    <property type="component" value="Unassembled WGS sequence"/>
</dbReference>
<name>A0A0C3KYC3_9AGAM</name>
<proteinExistence type="predicted"/>
<dbReference type="Gene3D" id="1.25.40.10">
    <property type="entry name" value="Tetratricopeptide repeat domain"/>
    <property type="match status" value="2"/>
</dbReference>
<dbReference type="SMART" id="SM00028">
    <property type="entry name" value="TPR"/>
    <property type="match status" value="8"/>
</dbReference>
<keyword evidence="4" id="KW-1185">Reference proteome</keyword>
<dbReference type="PROSITE" id="PS50011">
    <property type="entry name" value="PROTEIN_KINASE_DOM"/>
    <property type="match status" value="1"/>
</dbReference>
<dbReference type="InterPro" id="IPR011990">
    <property type="entry name" value="TPR-like_helical_dom_sf"/>
</dbReference>